<feature type="domain" description="STAS" evidence="1">
    <location>
        <begin position="13"/>
        <end position="114"/>
    </location>
</feature>
<organism evidence="2 3">
    <name type="scientific">Streptomyces canus</name>
    <dbReference type="NCBI Taxonomy" id="58343"/>
    <lineage>
        <taxon>Bacteria</taxon>
        <taxon>Bacillati</taxon>
        <taxon>Actinomycetota</taxon>
        <taxon>Actinomycetes</taxon>
        <taxon>Kitasatosporales</taxon>
        <taxon>Streptomycetaceae</taxon>
        <taxon>Streptomyces</taxon>
        <taxon>Streptomyces aurantiacus group</taxon>
    </lineage>
</organism>
<comment type="caution">
    <text evidence="2">The sequence shown here is derived from an EMBL/GenBank/DDBJ whole genome shotgun (WGS) entry which is preliminary data.</text>
</comment>
<dbReference type="InterPro" id="IPR058548">
    <property type="entry name" value="MlaB-like_STAS"/>
</dbReference>
<dbReference type="PANTHER" id="PTHR33495:SF2">
    <property type="entry name" value="ANTI-SIGMA FACTOR ANTAGONIST TM_1081-RELATED"/>
    <property type="match status" value="1"/>
</dbReference>
<protein>
    <submittedName>
        <fullName evidence="2">Anti-anti-sigma factor</fullName>
    </submittedName>
</protein>
<evidence type="ECO:0000313" key="3">
    <source>
        <dbReference type="Proteomes" id="UP001234216"/>
    </source>
</evidence>
<dbReference type="EMBL" id="JAUSZV010000003">
    <property type="protein sequence ID" value="MDQ0904528.1"/>
    <property type="molecule type" value="Genomic_DNA"/>
</dbReference>
<dbReference type="PROSITE" id="PS50801">
    <property type="entry name" value="STAS"/>
    <property type="match status" value="1"/>
</dbReference>
<evidence type="ECO:0000313" key="2">
    <source>
        <dbReference type="EMBL" id="MDQ0904528.1"/>
    </source>
</evidence>
<reference evidence="2" key="1">
    <citation type="submission" date="2023-07" db="EMBL/GenBank/DDBJ databases">
        <title>Comparative genomics of wheat-associated soil bacteria to identify genetic determinants of phenazine resistance.</title>
        <authorList>
            <person name="Mouncey N."/>
        </authorList>
    </citation>
    <scope>NUCLEOTIDE SEQUENCE</scope>
    <source>
        <strain evidence="2">V4I22</strain>
    </source>
</reference>
<sequence>MDGDRQGRHSGRLRVSSAVGPGSVLVVASGEVDFETSTWLGDALEDAVTSGSHRIEVDLSKVAFCDCSGLSALLQAHEHARQRNAVLVVHDSLSPLVRRLFEVMEVSPLLMRAA</sequence>
<dbReference type="PANTHER" id="PTHR33495">
    <property type="entry name" value="ANTI-SIGMA FACTOR ANTAGONIST TM_1081-RELATED-RELATED"/>
    <property type="match status" value="1"/>
</dbReference>
<dbReference type="Gene3D" id="3.30.750.24">
    <property type="entry name" value="STAS domain"/>
    <property type="match status" value="1"/>
</dbReference>
<dbReference type="RefSeq" id="WP_306972113.1">
    <property type="nucleotide sequence ID" value="NZ_JAUSZV010000003.1"/>
</dbReference>
<dbReference type="AlphaFoldDB" id="A0AAW8F421"/>
<evidence type="ECO:0000259" key="1">
    <source>
        <dbReference type="PROSITE" id="PS50801"/>
    </source>
</evidence>
<gene>
    <name evidence="2" type="ORF">QFZ22_000513</name>
</gene>
<dbReference type="Proteomes" id="UP001234216">
    <property type="component" value="Unassembled WGS sequence"/>
</dbReference>
<accession>A0AAW8F421</accession>
<dbReference type="CDD" id="cd07043">
    <property type="entry name" value="STAS_anti-anti-sigma_factors"/>
    <property type="match status" value="1"/>
</dbReference>
<dbReference type="InterPro" id="IPR002645">
    <property type="entry name" value="STAS_dom"/>
</dbReference>
<dbReference type="Pfam" id="PF13466">
    <property type="entry name" value="STAS_2"/>
    <property type="match status" value="1"/>
</dbReference>
<dbReference type="InterPro" id="IPR036513">
    <property type="entry name" value="STAS_dom_sf"/>
</dbReference>
<proteinExistence type="predicted"/>
<dbReference type="SUPFAM" id="SSF52091">
    <property type="entry name" value="SpoIIaa-like"/>
    <property type="match status" value="1"/>
</dbReference>
<name>A0AAW8F421_9ACTN</name>
<dbReference type="GO" id="GO:0043856">
    <property type="term" value="F:anti-sigma factor antagonist activity"/>
    <property type="evidence" value="ECO:0007669"/>
    <property type="project" value="TreeGrafter"/>
</dbReference>